<sequence length="54" mass="6254">MEDKNKDHRMIDADPNDLRQHFQFAHAIVVAMGTIVLLLSGVLGKMCSRMRRMR</sequence>
<evidence type="ECO:0000313" key="3">
    <source>
        <dbReference type="Proteomes" id="UP000315295"/>
    </source>
</evidence>
<reference evidence="2 3" key="1">
    <citation type="journal article" date="2019" name="G3 (Bethesda)">
        <title>Sequencing of a Wild Apple (Malus baccata) Genome Unravels the Differences Between Cultivated and Wild Apple Species Regarding Disease Resistance and Cold Tolerance.</title>
        <authorList>
            <person name="Chen X."/>
        </authorList>
    </citation>
    <scope>NUCLEOTIDE SEQUENCE [LARGE SCALE GENOMIC DNA]</scope>
    <source>
        <strain evidence="3">cv. Shandingzi</strain>
        <tissue evidence="2">Leaves</tissue>
    </source>
</reference>
<keyword evidence="1" id="KW-0812">Transmembrane</keyword>
<dbReference type="EMBL" id="VIEB01000746">
    <property type="protein sequence ID" value="TQD81888.1"/>
    <property type="molecule type" value="Genomic_DNA"/>
</dbReference>
<evidence type="ECO:0000313" key="2">
    <source>
        <dbReference type="EMBL" id="TQD81888.1"/>
    </source>
</evidence>
<protein>
    <submittedName>
        <fullName evidence="2">Uncharacterized protein</fullName>
    </submittedName>
</protein>
<gene>
    <name evidence="2" type="ORF">C1H46_032539</name>
</gene>
<keyword evidence="1" id="KW-1133">Transmembrane helix</keyword>
<comment type="caution">
    <text evidence="2">The sequence shown here is derived from an EMBL/GenBank/DDBJ whole genome shotgun (WGS) entry which is preliminary data.</text>
</comment>
<name>A0A540L5Y0_MALBA</name>
<proteinExistence type="predicted"/>
<accession>A0A540L5Y0</accession>
<dbReference type="AlphaFoldDB" id="A0A540L5Y0"/>
<keyword evidence="1" id="KW-0472">Membrane</keyword>
<evidence type="ECO:0000256" key="1">
    <source>
        <dbReference type="SAM" id="Phobius"/>
    </source>
</evidence>
<organism evidence="2 3">
    <name type="scientific">Malus baccata</name>
    <name type="common">Siberian crab apple</name>
    <name type="synonym">Pyrus baccata</name>
    <dbReference type="NCBI Taxonomy" id="106549"/>
    <lineage>
        <taxon>Eukaryota</taxon>
        <taxon>Viridiplantae</taxon>
        <taxon>Streptophyta</taxon>
        <taxon>Embryophyta</taxon>
        <taxon>Tracheophyta</taxon>
        <taxon>Spermatophyta</taxon>
        <taxon>Magnoliopsida</taxon>
        <taxon>eudicotyledons</taxon>
        <taxon>Gunneridae</taxon>
        <taxon>Pentapetalae</taxon>
        <taxon>rosids</taxon>
        <taxon>fabids</taxon>
        <taxon>Rosales</taxon>
        <taxon>Rosaceae</taxon>
        <taxon>Amygdaloideae</taxon>
        <taxon>Maleae</taxon>
        <taxon>Malus</taxon>
    </lineage>
</organism>
<dbReference type="Proteomes" id="UP000315295">
    <property type="component" value="Unassembled WGS sequence"/>
</dbReference>
<keyword evidence="3" id="KW-1185">Reference proteome</keyword>
<feature type="transmembrane region" description="Helical" evidence="1">
    <location>
        <begin position="24"/>
        <end position="44"/>
    </location>
</feature>